<reference evidence="2 3" key="1">
    <citation type="journal article" date="2014" name="PLoS Genet.">
        <title>Phylogenetically driven sequencing of extremely halophilic archaea reveals strategies for static and dynamic osmo-response.</title>
        <authorList>
            <person name="Becker E.A."/>
            <person name="Seitzer P.M."/>
            <person name="Tritt A."/>
            <person name="Larsen D."/>
            <person name="Krusor M."/>
            <person name="Yao A.I."/>
            <person name="Wu D."/>
            <person name="Madern D."/>
            <person name="Eisen J.A."/>
            <person name="Darling A.E."/>
            <person name="Facciotti M.T."/>
        </authorList>
    </citation>
    <scope>NUCLEOTIDE SEQUENCE [LARGE SCALE GENOMIC DNA]</scope>
    <source>
        <strain evidence="2 3">DSM 5350</strain>
    </source>
</reference>
<name>M0MDD8_9EURY</name>
<keyword evidence="3" id="KW-1185">Reference proteome</keyword>
<evidence type="ECO:0000256" key="1">
    <source>
        <dbReference type="SAM" id="MobiDB-lite"/>
    </source>
</evidence>
<feature type="region of interest" description="Disordered" evidence="1">
    <location>
        <begin position="1"/>
        <end position="21"/>
    </location>
</feature>
<evidence type="ECO:0000313" key="2">
    <source>
        <dbReference type="EMBL" id="EMA42674.1"/>
    </source>
</evidence>
<gene>
    <name evidence="2" type="ORF">C449_16068</name>
</gene>
<dbReference type="PATRIC" id="fig|1227455.4.peg.3269"/>
<feature type="compositionally biased region" description="Acidic residues" evidence="1">
    <location>
        <begin position="8"/>
        <end position="17"/>
    </location>
</feature>
<accession>M0MDD8</accession>
<comment type="caution">
    <text evidence="2">The sequence shown here is derived from an EMBL/GenBank/DDBJ whole genome shotgun (WGS) entry which is preliminary data.</text>
</comment>
<protein>
    <submittedName>
        <fullName evidence="2">Uncharacterized protein</fullName>
    </submittedName>
</protein>
<dbReference type="Proteomes" id="UP000011669">
    <property type="component" value="Unassembled WGS sequence"/>
</dbReference>
<dbReference type="RefSeq" id="WP_006079069.1">
    <property type="nucleotide sequence ID" value="NZ_AOMD01000033.1"/>
</dbReference>
<organism evidence="2 3">
    <name type="scientific">Halococcus saccharolyticus DSM 5350</name>
    <dbReference type="NCBI Taxonomy" id="1227455"/>
    <lineage>
        <taxon>Archaea</taxon>
        <taxon>Methanobacteriati</taxon>
        <taxon>Methanobacteriota</taxon>
        <taxon>Stenosarchaea group</taxon>
        <taxon>Halobacteria</taxon>
        <taxon>Halobacteriales</taxon>
        <taxon>Halococcaceae</taxon>
        <taxon>Halococcus</taxon>
    </lineage>
</organism>
<dbReference type="STRING" id="1227455.C449_16068"/>
<dbReference type="AlphaFoldDB" id="M0MDD8"/>
<dbReference type="InParanoid" id="M0MDD8"/>
<sequence length="90" mass="9776">MSSTADTDAADVGDDPGDGVHPLVADVNRVLADIDCLPYRIRRTGEETVTVLIAKNEGRVRGTLDRQGYETDDSDVPVRDGYEALLEVSR</sequence>
<dbReference type="EMBL" id="AOMD01000033">
    <property type="protein sequence ID" value="EMA42674.1"/>
    <property type="molecule type" value="Genomic_DNA"/>
</dbReference>
<proteinExistence type="predicted"/>
<evidence type="ECO:0000313" key="3">
    <source>
        <dbReference type="Proteomes" id="UP000011669"/>
    </source>
</evidence>